<organism evidence="1 2">
    <name type="scientific">Pseudoalteromonas byunsanensis</name>
    <dbReference type="NCBI Taxonomy" id="327939"/>
    <lineage>
        <taxon>Bacteria</taxon>
        <taxon>Pseudomonadati</taxon>
        <taxon>Pseudomonadota</taxon>
        <taxon>Gammaproteobacteria</taxon>
        <taxon>Alteromonadales</taxon>
        <taxon>Pseudoalteromonadaceae</taxon>
        <taxon>Pseudoalteromonas</taxon>
    </lineage>
</organism>
<keyword evidence="2" id="KW-1185">Reference proteome</keyword>
<gene>
    <name evidence="1" type="ORF">BIW53_15300</name>
</gene>
<name>A0A1S1N450_9GAMM</name>
<protein>
    <submittedName>
        <fullName evidence="1">Amino acid ABC transporter substrate-binding protein</fullName>
    </submittedName>
</protein>
<dbReference type="PANTHER" id="PTHR38834">
    <property type="entry name" value="PERIPLASMIC SUBSTRATE BINDING PROTEIN FAMILY 3"/>
    <property type="match status" value="1"/>
</dbReference>
<dbReference type="Gene3D" id="3.40.190.10">
    <property type="entry name" value="Periplasmic binding protein-like II"/>
    <property type="match status" value="2"/>
</dbReference>
<dbReference type="EMBL" id="MNAN01000034">
    <property type="protein sequence ID" value="OHU94439.1"/>
    <property type="molecule type" value="Genomic_DNA"/>
</dbReference>
<dbReference type="Proteomes" id="UP000180253">
    <property type="component" value="Unassembled WGS sequence"/>
</dbReference>
<accession>A0A1S1N450</accession>
<dbReference type="AlphaFoldDB" id="A0A1S1N450"/>
<comment type="caution">
    <text evidence="1">The sequence shown here is derived from an EMBL/GenBank/DDBJ whole genome shotgun (WGS) entry which is preliminary data.</text>
</comment>
<sequence length="231" mass="26726">MHVWLVILGVFSYAVSASELNVFTEEFPHFQYTDEHGALVGTAADKVRQVLDKAKLDYRINVDSWSVTYSAAQRNSNSCIFSIARAESREKLFDWLFPLGQFSVSFYGLRNRNYSINSLEDAKQYKTAVIRQNFSHLYLKEHGFVDEQHLLIISTFDNVFELLETRKGLLDLVILSDVQFDYKSKGEPMAKELEKVYTLPNFGAELYFACNKELPVRIKNKIIQAHNDLYQ</sequence>
<dbReference type="STRING" id="327939.BIW53_15300"/>
<dbReference type="RefSeq" id="WP_070992904.1">
    <property type="nucleotide sequence ID" value="NZ_CBCSHD010000009.1"/>
</dbReference>
<dbReference type="PANTHER" id="PTHR38834:SF3">
    <property type="entry name" value="SOLUTE-BINDING PROTEIN FAMILY 3_N-TERMINAL DOMAIN-CONTAINING PROTEIN"/>
    <property type="match status" value="1"/>
</dbReference>
<proteinExistence type="predicted"/>
<evidence type="ECO:0000313" key="1">
    <source>
        <dbReference type="EMBL" id="OHU94439.1"/>
    </source>
</evidence>
<evidence type="ECO:0000313" key="2">
    <source>
        <dbReference type="Proteomes" id="UP000180253"/>
    </source>
</evidence>
<reference evidence="1 2" key="1">
    <citation type="submission" date="2016-10" db="EMBL/GenBank/DDBJ databases">
        <title>Pseudoalteromonas amylolytica sp. nov., isolated from the surface seawater.</title>
        <authorList>
            <person name="Wu Y.-H."/>
            <person name="Cheng H."/>
            <person name="Jin X.-B."/>
            <person name="Wang C.-S."/>
            <person name="Xu X.-W."/>
        </authorList>
    </citation>
    <scope>NUCLEOTIDE SEQUENCE [LARGE SCALE GENOMIC DNA]</scope>
    <source>
        <strain evidence="1 2">JCM 12483</strain>
    </source>
</reference>
<dbReference type="OrthoDB" id="8587856at2"/>
<dbReference type="SUPFAM" id="SSF53850">
    <property type="entry name" value="Periplasmic binding protein-like II"/>
    <property type="match status" value="1"/>
</dbReference>